<evidence type="ECO:0000313" key="3">
    <source>
        <dbReference type="EMBL" id="SFN22797.1"/>
    </source>
</evidence>
<keyword evidence="2" id="KW-0732">Signal</keyword>
<keyword evidence="1" id="KW-0812">Transmembrane</keyword>
<dbReference type="RefSeq" id="WP_091518700.1">
    <property type="nucleotide sequence ID" value="NZ_FOVI01000002.1"/>
</dbReference>
<sequence>MTATLKNYWLTLKHDNMNKLVVALFLSLCTLAGFAQVTSAVDSTQIKIGSAFNLTIKANANEGSKVVFPNQQNIGPFEVLEQSKTDTVLNGSQMELTKKYTLTQFDEGDYVVPRLSVYIDGKNHQTNLFNIKVNNVTVDTLKQPMHDIKAQIGGETDTDKLWKYLFGILFSIIAGVAAYFIVKRIQDKNLTEEDLYKTPLEKVTKKLQLLDSKRLVLNGDVKSYYSEMTDVIRDYIEEVFEIPAKESTTSEVIQMLFQTIKTKKIQLSKESVNDLKRVLQTADLVKFAKSEPMMNEIEQDRRTSEMISVSIDKAIPRFSEEQSERVKLRERRFKKRKQMRLWIPIGVTGILLLATGVVYIVQAIRSGYEWSIFASNKSLYEREWVTSDYGFPAVILSTPEALTRVQMPQSDKEKQQSQTSVFAYSNLKTQLIIAVGTTATQTNDSINLDQMLKYKLDLTAKQYGAKDVTYNAEEFTQNGVRGIRGTGTLVAQNFISGEAIKMQYDMYVFIQQNGIQEVSVLFKEGDEYGAKIDQRIIESIQLNVANTNE</sequence>
<gene>
    <name evidence="3" type="ORF">SAMN05421741_102210</name>
</gene>
<accession>A0A1I4XA56</accession>
<reference evidence="4" key="1">
    <citation type="submission" date="2016-10" db="EMBL/GenBank/DDBJ databases">
        <authorList>
            <person name="Varghese N."/>
            <person name="Submissions S."/>
        </authorList>
    </citation>
    <scope>NUCLEOTIDE SEQUENCE [LARGE SCALE GENOMIC DNA]</scope>
    <source>
        <strain evidence="4">DS-12</strain>
    </source>
</reference>
<dbReference type="OrthoDB" id="9807384at2"/>
<keyword evidence="4" id="KW-1185">Reference proteome</keyword>
<feature type="transmembrane region" description="Helical" evidence="1">
    <location>
        <begin position="161"/>
        <end position="182"/>
    </location>
</feature>
<dbReference type="EMBL" id="FOVI01000002">
    <property type="protein sequence ID" value="SFN22797.1"/>
    <property type="molecule type" value="Genomic_DNA"/>
</dbReference>
<evidence type="ECO:0000256" key="1">
    <source>
        <dbReference type="SAM" id="Phobius"/>
    </source>
</evidence>
<dbReference type="InterPro" id="IPR025738">
    <property type="entry name" value="BatD"/>
</dbReference>
<dbReference type="STRING" id="913024.SAMN05421741_102210"/>
<dbReference type="Pfam" id="PF13584">
    <property type="entry name" value="BatD"/>
    <property type="match status" value="1"/>
</dbReference>
<protein>
    <submittedName>
        <fullName evidence="3">Oxygen tolerance</fullName>
    </submittedName>
</protein>
<dbReference type="Proteomes" id="UP000199036">
    <property type="component" value="Unassembled WGS sequence"/>
</dbReference>
<dbReference type="AlphaFoldDB" id="A0A1I4XA56"/>
<feature type="signal peptide" evidence="2">
    <location>
        <begin position="1"/>
        <end position="35"/>
    </location>
</feature>
<keyword evidence="1" id="KW-1133">Transmembrane helix</keyword>
<organism evidence="3 4">
    <name type="scientific">Paenimyroides ummariense</name>
    <dbReference type="NCBI Taxonomy" id="913024"/>
    <lineage>
        <taxon>Bacteria</taxon>
        <taxon>Pseudomonadati</taxon>
        <taxon>Bacteroidota</taxon>
        <taxon>Flavobacteriia</taxon>
        <taxon>Flavobacteriales</taxon>
        <taxon>Flavobacteriaceae</taxon>
        <taxon>Paenimyroides</taxon>
    </lineage>
</organism>
<evidence type="ECO:0000256" key="2">
    <source>
        <dbReference type="SAM" id="SignalP"/>
    </source>
</evidence>
<feature type="transmembrane region" description="Helical" evidence="1">
    <location>
        <begin position="341"/>
        <end position="361"/>
    </location>
</feature>
<name>A0A1I4XA56_9FLAO</name>
<keyword evidence="1" id="KW-0472">Membrane</keyword>
<proteinExistence type="predicted"/>
<feature type="chain" id="PRO_5011705099" evidence="2">
    <location>
        <begin position="36"/>
        <end position="549"/>
    </location>
</feature>
<evidence type="ECO:0000313" key="4">
    <source>
        <dbReference type="Proteomes" id="UP000199036"/>
    </source>
</evidence>